<evidence type="ECO:0000256" key="1">
    <source>
        <dbReference type="SAM" id="MobiDB-lite"/>
    </source>
</evidence>
<feature type="compositionally biased region" description="Basic and acidic residues" evidence="1">
    <location>
        <begin position="10"/>
        <end position="30"/>
    </location>
</feature>
<reference evidence="2 3" key="1">
    <citation type="submission" date="2021-06" db="EMBL/GenBank/DDBJ databases">
        <title>Caerostris extrusa draft genome.</title>
        <authorList>
            <person name="Kono N."/>
            <person name="Arakawa K."/>
        </authorList>
    </citation>
    <scope>NUCLEOTIDE SEQUENCE [LARGE SCALE GENOMIC DNA]</scope>
</reference>
<evidence type="ECO:0000313" key="3">
    <source>
        <dbReference type="Proteomes" id="UP001054945"/>
    </source>
</evidence>
<dbReference type="Proteomes" id="UP001054945">
    <property type="component" value="Unassembled WGS sequence"/>
</dbReference>
<gene>
    <name evidence="2" type="ORF">CEXT_793131</name>
</gene>
<accession>A0AAV4V5V9</accession>
<comment type="caution">
    <text evidence="2">The sequence shown here is derived from an EMBL/GenBank/DDBJ whole genome shotgun (WGS) entry which is preliminary data.</text>
</comment>
<name>A0AAV4V5V9_CAEEX</name>
<dbReference type="EMBL" id="BPLR01013982">
    <property type="protein sequence ID" value="GIY65324.1"/>
    <property type="molecule type" value="Genomic_DNA"/>
</dbReference>
<dbReference type="AlphaFoldDB" id="A0AAV4V5V9"/>
<organism evidence="2 3">
    <name type="scientific">Caerostris extrusa</name>
    <name type="common">Bark spider</name>
    <name type="synonym">Caerostris bankana</name>
    <dbReference type="NCBI Taxonomy" id="172846"/>
    <lineage>
        <taxon>Eukaryota</taxon>
        <taxon>Metazoa</taxon>
        <taxon>Ecdysozoa</taxon>
        <taxon>Arthropoda</taxon>
        <taxon>Chelicerata</taxon>
        <taxon>Arachnida</taxon>
        <taxon>Araneae</taxon>
        <taxon>Araneomorphae</taxon>
        <taxon>Entelegynae</taxon>
        <taxon>Araneoidea</taxon>
        <taxon>Araneidae</taxon>
        <taxon>Caerostris</taxon>
    </lineage>
</organism>
<evidence type="ECO:0000313" key="2">
    <source>
        <dbReference type="EMBL" id="GIY65324.1"/>
    </source>
</evidence>
<sequence>MARFVLRKRTSQETGKKIEKPEREGWKEDFKQEEEEEKRSKRSDTRDCRDAFSDRSAFRGSFFLPRQETRMDKMQRELLLAKNWTYDGWVALRKESLSGTGKKLRRPKEKKKSGRGVPIEIAITTHPIFIPCSKAVKAIGLRFCVHFSNIHSSLQWERRLQVSRRRGKEVPRDRTHAITEMPPLIGASSRGSFSFLDKRGWTDRTQRELLLAETGPMMGGLH</sequence>
<protein>
    <submittedName>
        <fullName evidence="2">Uncharacterized protein</fullName>
    </submittedName>
</protein>
<feature type="region of interest" description="Disordered" evidence="1">
    <location>
        <begin position="1"/>
        <end position="47"/>
    </location>
</feature>
<feature type="compositionally biased region" description="Basic and acidic residues" evidence="1">
    <location>
        <begin position="37"/>
        <end position="47"/>
    </location>
</feature>
<keyword evidence="3" id="KW-1185">Reference proteome</keyword>
<proteinExistence type="predicted"/>